<organism evidence="3 4">
    <name type="scientific">Eragrostis curvula</name>
    <name type="common">weeping love grass</name>
    <dbReference type="NCBI Taxonomy" id="38414"/>
    <lineage>
        <taxon>Eukaryota</taxon>
        <taxon>Viridiplantae</taxon>
        <taxon>Streptophyta</taxon>
        <taxon>Embryophyta</taxon>
        <taxon>Tracheophyta</taxon>
        <taxon>Spermatophyta</taxon>
        <taxon>Magnoliopsida</taxon>
        <taxon>Liliopsida</taxon>
        <taxon>Poales</taxon>
        <taxon>Poaceae</taxon>
        <taxon>PACMAD clade</taxon>
        <taxon>Chloridoideae</taxon>
        <taxon>Eragrostideae</taxon>
        <taxon>Eragrostidinae</taxon>
        <taxon>Eragrostis</taxon>
    </lineage>
</organism>
<reference evidence="3 4" key="1">
    <citation type="journal article" date="2019" name="Sci. Rep.">
        <title>A high-quality genome of Eragrostis curvula grass provides insights into Poaceae evolution and supports new strategies to enhance forage quality.</title>
        <authorList>
            <person name="Carballo J."/>
            <person name="Santos B.A.C.M."/>
            <person name="Zappacosta D."/>
            <person name="Garbus I."/>
            <person name="Selva J.P."/>
            <person name="Gallo C.A."/>
            <person name="Diaz A."/>
            <person name="Albertini E."/>
            <person name="Caccamo M."/>
            <person name="Echenique V."/>
        </authorList>
    </citation>
    <scope>NUCLEOTIDE SEQUENCE [LARGE SCALE GENOMIC DNA]</scope>
    <source>
        <strain evidence="4">cv. Victoria</strain>
        <tissue evidence="3">Leaf</tissue>
    </source>
</reference>
<dbReference type="Gramene" id="TVU47916">
    <property type="protein sequence ID" value="TVU47916"/>
    <property type="gene ID" value="EJB05_07532"/>
</dbReference>
<dbReference type="PANTHER" id="PTHR33086">
    <property type="entry name" value="OS05G0468200 PROTEIN-RELATED"/>
    <property type="match status" value="1"/>
</dbReference>
<evidence type="ECO:0000313" key="3">
    <source>
        <dbReference type="EMBL" id="TVU47916.1"/>
    </source>
</evidence>
<name>A0A5J9WJ10_9POAL</name>
<sequence>MPGPAFPPPPSWAILGSTPRVSAADSDLPPGAHLALALTSPPRVSLLTIPPRIFLDAVTTTAHNRPSILAADPSGLLLLHSNQGRATGPYRIRRCGYEQGGWREFEADYFVLDAASASALALPDAELLSDKNTVGIMLAPGGGGHYVVAELQPIIGRGARAVLLCFASDVGEWVMKDVSYPVPSRLWWPAGVLSHYGRLWWVDLSFGLIACDPSVDAPSLAFVPLPSGKVLRYRGAAGVLDRYRHVGVSAGKLRFVDMYRNRDARGAFKVSVWTLLDPDSTEWALEHEARFRDIWADQSYKAAGLPVKLPVLALIHPMNPAVVYFFLDEYLFAVDLVACNVVECKAYELATPPGDVVSTRSVHAWELPRALSSGHKHYRLHGNQSCSVVQSSDSFRLESQHPAPHRLLQSCAALLFLRSPRESSQARTPDASPNHRPGGVHRRDDMPPPSSPPSWVILGSVPGVCTADAGLPPGADFALALAPSPRVSLLSIAPSIFPDATIATSLRHGPFVLAADSSGLLLLQANQGRTTGPIVIDRPVNGYYGTDEFVPGFFVLDAASATALALPDPVLINDQFHLGLILDPRGGGHYMVAELQPIGGADYGFLFCFASDVGEWVRKTVPFPYPRRWFPRGVLSHYGRLWWVDLSFGIITCDPFADEPVLAFVPLPPGLVLHHKVDEFVLDKYRDMRVSAGKLRFVDMYRNRDRRGAIKVSVWTLSDPDSTEWALELEVSFPDIWADQSYKATGLPNMIPALALIHPENPAVVYFFLMDSLFAVDLRAHKIVECEAYDLVATPKDIVSSRVVHAWKLPRALSSGDEDNFTDGEFRI</sequence>
<protein>
    <recommendedName>
        <fullName evidence="2">DUF1618 domain-containing protein</fullName>
    </recommendedName>
</protein>
<evidence type="ECO:0000259" key="2">
    <source>
        <dbReference type="Pfam" id="PF07762"/>
    </source>
</evidence>
<feature type="domain" description="DUF1618" evidence="2">
    <location>
        <begin position="643"/>
        <end position="766"/>
    </location>
</feature>
<dbReference type="PANTHER" id="PTHR33086:SF51">
    <property type="entry name" value="OS06G0307900 PROTEIN"/>
    <property type="match status" value="1"/>
</dbReference>
<comment type="caution">
    <text evidence="3">The sequence shown here is derived from an EMBL/GenBank/DDBJ whole genome shotgun (WGS) entry which is preliminary data.</text>
</comment>
<dbReference type="Pfam" id="PF07762">
    <property type="entry name" value="DUF1618"/>
    <property type="match status" value="2"/>
</dbReference>
<dbReference type="AlphaFoldDB" id="A0A5J9WJ10"/>
<gene>
    <name evidence="3" type="ORF">EJB05_07532</name>
</gene>
<accession>A0A5J9WJ10</accession>
<feature type="region of interest" description="Disordered" evidence="1">
    <location>
        <begin position="422"/>
        <end position="453"/>
    </location>
</feature>
<dbReference type="Proteomes" id="UP000324897">
    <property type="component" value="Chromosome 5"/>
</dbReference>
<evidence type="ECO:0000313" key="4">
    <source>
        <dbReference type="Proteomes" id="UP000324897"/>
    </source>
</evidence>
<dbReference type="InterPro" id="IPR011676">
    <property type="entry name" value="DUF1618"/>
</dbReference>
<dbReference type="OrthoDB" id="589927at2759"/>
<feature type="non-terminal residue" evidence="3">
    <location>
        <position position="1"/>
    </location>
</feature>
<feature type="domain" description="DUF1618" evidence="2">
    <location>
        <begin position="201"/>
        <end position="324"/>
    </location>
</feature>
<dbReference type="EMBL" id="RWGY01000004">
    <property type="protein sequence ID" value="TVU47916.1"/>
    <property type="molecule type" value="Genomic_DNA"/>
</dbReference>
<keyword evidence="4" id="KW-1185">Reference proteome</keyword>
<proteinExistence type="predicted"/>
<evidence type="ECO:0000256" key="1">
    <source>
        <dbReference type="SAM" id="MobiDB-lite"/>
    </source>
</evidence>